<name>A0A0A2M2D4_9FLAO</name>
<keyword evidence="4" id="KW-0732">Signal</keyword>
<accession>A0A0A2M2D4</accession>
<feature type="signal peptide" evidence="4">
    <location>
        <begin position="1"/>
        <end position="23"/>
    </location>
</feature>
<evidence type="ECO:0000256" key="2">
    <source>
        <dbReference type="ARBA" id="ARBA00009009"/>
    </source>
</evidence>
<sequence length="301" mass="33371">MAVTAKLYIFVLFCMLPANQLQAQTTTTELREQLEKIVADKKATVGISVLGLEDGDTLSMNGDRNFPMMSIFKFHIALTVLKKVDNGALSLKQKIFISSKELLDTWSPIKDKYPAGNITLTLDEILMYTVSHSDNNGCDVLLRLIGGTQVVQEYINTLNIGSFVIRYNEEQMASGELAKVNTTTPLATTKLLSLFYNYKLLEKKTTRYLNELMEQNSRGKALIKGKLPTGTKVAHRTGMSGTDDKGLQIALNDVGIITLPNGKHYAVAIYLNNITENKETAEGLIADVSKSVWDYFISKSN</sequence>
<dbReference type="GO" id="GO:0030655">
    <property type="term" value="P:beta-lactam antibiotic catabolic process"/>
    <property type="evidence" value="ECO:0007669"/>
    <property type="project" value="InterPro"/>
</dbReference>
<dbReference type="PRINTS" id="PR00118">
    <property type="entry name" value="BLACTAMASEA"/>
</dbReference>
<feature type="domain" description="Beta-lactamase class A catalytic" evidence="5">
    <location>
        <begin position="46"/>
        <end position="270"/>
    </location>
</feature>
<dbReference type="GO" id="GO:0046677">
    <property type="term" value="P:response to antibiotic"/>
    <property type="evidence" value="ECO:0007669"/>
    <property type="project" value="InterPro"/>
</dbReference>
<dbReference type="Pfam" id="PF13354">
    <property type="entry name" value="Beta-lactamase2"/>
    <property type="match status" value="1"/>
</dbReference>
<dbReference type="SUPFAM" id="SSF56601">
    <property type="entry name" value="beta-lactamase/transpeptidase-like"/>
    <property type="match status" value="1"/>
</dbReference>
<gene>
    <name evidence="6" type="ORF">Q765_11175</name>
</gene>
<reference evidence="6 7" key="1">
    <citation type="submission" date="2013-09" db="EMBL/GenBank/DDBJ databases">
        <authorList>
            <person name="Zeng Z."/>
            <person name="Chen C."/>
        </authorList>
    </citation>
    <scope>NUCLEOTIDE SEQUENCE [LARGE SCALE GENOMIC DNA]</scope>
    <source>
        <strain evidence="6 7">WB 3.3-2</strain>
    </source>
</reference>
<dbReference type="STRING" id="1121895.GCA_000378485_02614"/>
<dbReference type="InterPro" id="IPR000871">
    <property type="entry name" value="Beta-lactam_class-A"/>
</dbReference>
<dbReference type="InterPro" id="IPR012338">
    <property type="entry name" value="Beta-lactam/transpept-like"/>
</dbReference>
<dbReference type="PANTHER" id="PTHR35333">
    <property type="entry name" value="BETA-LACTAMASE"/>
    <property type="match status" value="1"/>
</dbReference>
<comment type="similarity">
    <text evidence="2">Belongs to the class-A beta-lactamase family.</text>
</comment>
<protein>
    <recommendedName>
        <fullName evidence="3">beta-lactamase</fullName>
        <ecNumber evidence="3">3.5.2.6</ecNumber>
    </recommendedName>
</protein>
<dbReference type="InterPro" id="IPR045155">
    <property type="entry name" value="Beta-lactam_cat"/>
</dbReference>
<dbReference type="AlphaFoldDB" id="A0A0A2M2D4"/>
<evidence type="ECO:0000256" key="1">
    <source>
        <dbReference type="ARBA" id="ARBA00001526"/>
    </source>
</evidence>
<dbReference type="PANTHER" id="PTHR35333:SF3">
    <property type="entry name" value="BETA-LACTAMASE-TYPE TRANSPEPTIDASE FOLD CONTAINING PROTEIN"/>
    <property type="match status" value="1"/>
</dbReference>
<evidence type="ECO:0000256" key="3">
    <source>
        <dbReference type="ARBA" id="ARBA00012865"/>
    </source>
</evidence>
<dbReference type="EC" id="3.5.2.6" evidence="3"/>
<dbReference type="Gene3D" id="3.40.710.10">
    <property type="entry name" value="DD-peptidase/beta-lactamase superfamily"/>
    <property type="match status" value="1"/>
</dbReference>
<dbReference type="GO" id="GO:0008800">
    <property type="term" value="F:beta-lactamase activity"/>
    <property type="evidence" value="ECO:0007669"/>
    <property type="project" value="UniProtKB-EC"/>
</dbReference>
<dbReference type="eggNOG" id="COG2367">
    <property type="taxonomic scope" value="Bacteria"/>
</dbReference>
<dbReference type="EMBL" id="JRLX01000010">
    <property type="protein sequence ID" value="KGO86434.1"/>
    <property type="molecule type" value="Genomic_DNA"/>
</dbReference>
<dbReference type="NCBIfam" id="NF033103">
    <property type="entry name" value="bla_class_A"/>
    <property type="match status" value="1"/>
</dbReference>
<keyword evidence="7" id="KW-1185">Reference proteome</keyword>
<organism evidence="6 7">
    <name type="scientific">Flavobacterium rivuli WB 3.3-2 = DSM 21788</name>
    <dbReference type="NCBI Taxonomy" id="1121895"/>
    <lineage>
        <taxon>Bacteria</taxon>
        <taxon>Pseudomonadati</taxon>
        <taxon>Bacteroidota</taxon>
        <taxon>Flavobacteriia</taxon>
        <taxon>Flavobacteriales</taxon>
        <taxon>Flavobacteriaceae</taxon>
        <taxon>Flavobacterium</taxon>
    </lineage>
</organism>
<dbReference type="Proteomes" id="UP000030152">
    <property type="component" value="Unassembled WGS sequence"/>
</dbReference>
<evidence type="ECO:0000313" key="6">
    <source>
        <dbReference type="EMBL" id="KGO86434.1"/>
    </source>
</evidence>
<evidence type="ECO:0000256" key="4">
    <source>
        <dbReference type="SAM" id="SignalP"/>
    </source>
</evidence>
<feature type="chain" id="PRO_5001991752" description="beta-lactamase" evidence="4">
    <location>
        <begin position="24"/>
        <end position="301"/>
    </location>
</feature>
<dbReference type="NCBIfam" id="NF012099">
    <property type="entry name" value="SubclassA2"/>
    <property type="match status" value="1"/>
</dbReference>
<evidence type="ECO:0000313" key="7">
    <source>
        <dbReference type="Proteomes" id="UP000030152"/>
    </source>
</evidence>
<proteinExistence type="inferred from homology"/>
<comment type="caution">
    <text evidence="6">The sequence shown here is derived from an EMBL/GenBank/DDBJ whole genome shotgun (WGS) entry which is preliminary data.</text>
</comment>
<evidence type="ECO:0000259" key="5">
    <source>
        <dbReference type="Pfam" id="PF13354"/>
    </source>
</evidence>
<comment type="catalytic activity">
    <reaction evidence="1">
        <text>a beta-lactam + H2O = a substituted beta-amino acid</text>
        <dbReference type="Rhea" id="RHEA:20401"/>
        <dbReference type="ChEBI" id="CHEBI:15377"/>
        <dbReference type="ChEBI" id="CHEBI:35627"/>
        <dbReference type="ChEBI" id="CHEBI:140347"/>
        <dbReference type="EC" id="3.5.2.6"/>
    </reaction>
</comment>